<evidence type="ECO:0000313" key="3">
    <source>
        <dbReference type="Proteomes" id="UP000499080"/>
    </source>
</evidence>
<gene>
    <name evidence="2" type="ORF">AVEN_7567_1</name>
</gene>
<feature type="region of interest" description="Disordered" evidence="1">
    <location>
        <begin position="22"/>
        <end position="41"/>
    </location>
</feature>
<keyword evidence="3" id="KW-1185">Reference proteome</keyword>
<accession>A0A4Y2IRE8</accession>
<reference evidence="2 3" key="1">
    <citation type="journal article" date="2019" name="Sci. Rep.">
        <title>Orb-weaving spider Araneus ventricosus genome elucidates the spidroin gene catalogue.</title>
        <authorList>
            <person name="Kono N."/>
            <person name="Nakamura H."/>
            <person name="Ohtoshi R."/>
            <person name="Moran D.A.P."/>
            <person name="Shinohara A."/>
            <person name="Yoshida Y."/>
            <person name="Fujiwara M."/>
            <person name="Mori M."/>
            <person name="Tomita M."/>
            <person name="Arakawa K."/>
        </authorList>
    </citation>
    <scope>NUCLEOTIDE SEQUENCE [LARGE SCALE GENOMIC DNA]</scope>
</reference>
<proteinExistence type="predicted"/>
<evidence type="ECO:0000313" key="2">
    <source>
        <dbReference type="EMBL" id="GBM80265.1"/>
    </source>
</evidence>
<evidence type="ECO:0000256" key="1">
    <source>
        <dbReference type="SAM" id="MobiDB-lite"/>
    </source>
</evidence>
<organism evidence="2 3">
    <name type="scientific">Araneus ventricosus</name>
    <name type="common">Orbweaver spider</name>
    <name type="synonym">Epeira ventricosa</name>
    <dbReference type="NCBI Taxonomy" id="182803"/>
    <lineage>
        <taxon>Eukaryota</taxon>
        <taxon>Metazoa</taxon>
        <taxon>Ecdysozoa</taxon>
        <taxon>Arthropoda</taxon>
        <taxon>Chelicerata</taxon>
        <taxon>Arachnida</taxon>
        <taxon>Araneae</taxon>
        <taxon>Araneomorphae</taxon>
        <taxon>Entelegynae</taxon>
        <taxon>Araneoidea</taxon>
        <taxon>Araneidae</taxon>
        <taxon>Araneus</taxon>
    </lineage>
</organism>
<protein>
    <submittedName>
        <fullName evidence="2">Uncharacterized protein</fullName>
    </submittedName>
</protein>
<comment type="caution">
    <text evidence="2">The sequence shown here is derived from an EMBL/GenBank/DDBJ whole genome shotgun (WGS) entry which is preliminary data.</text>
</comment>
<dbReference type="AlphaFoldDB" id="A0A4Y2IRE8"/>
<name>A0A4Y2IRE8_ARAVE</name>
<dbReference type="Proteomes" id="UP000499080">
    <property type="component" value="Unassembled WGS sequence"/>
</dbReference>
<sequence length="99" mass="11427">MLFHPDAGVWLPIRLPDASNEYPCRKRESGNSRNASGESQRRSLVAFRHPVGALLMCAIKYEITTQQSLNMSYRIEDITIARIQRIWPESNSCHRQLEL</sequence>
<dbReference type="EMBL" id="BGPR01002870">
    <property type="protein sequence ID" value="GBM80265.1"/>
    <property type="molecule type" value="Genomic_DNA"/>
</dbReference>